<keyword evidence="12" id="KW-1185">Reference proteome</keyword>
<dbReference type="Gene3D" id="3.40.50.2300">
    <property type="match status" value="1"/>
</dbReference>
<dbReference type="SUPFAM" id="SSF55874">
    <property type="entry name" value="ATPase domain of HSP90 chaperone/DNA topoisomerase II/histidine kinase"/>
    <property type="match status" value="1"/>
</dbReference>
<dbReference type="EMBL" id="RJKX01000011">
    <property type="protein sequence ID" value="ROQ01150.1"/>
    <property type="molecule type" value="Genomic_DNA"/>
</dbReference>
<dbReference type="InterPro" id="IPR001610">
    <property type="entry name" value="PAC"/>
</dbReference>
<evidence type="ECO:0000256" key="4">
    <source>
        <dbReference type="ARBA" id="ARBA00022679"/>
    </source>
</evidence>
<reference evidence="11 12" key="1">
    <citation type="submission" date="2018-11" db="EMBL/GenBank/DDBJ databases">
        <title>Genomic Encyclopedia of Type Strains, Phase IV (KMG-IV): sequencing the most valuable type-strain genomes for metagenomic binning, comparative biology and taxonomic classification.</title>
        <authorList>
            <person name="Goeker M."/>
        </authorList>
    </citation>
    <scope>NUCLEOTIDE SEQUENCE [LARGE SCALE GENOMIC DNA]</scope>
    <source>
        <strain evidence="11 12">DSM 5900</strain>
    </source>
</reference>
<dbReference type="PROSITE" id="PS50112">
    <property type="entry name" value="PAS"/>
    <property type="match status" value="3"/>
</dbReference>
<dbReference type="PANTHER" id="PTHR43304:SF1">
    <property type="entry name" value="PAC DOMAIN-CONTAINING PROTEIN"/>
    <property type="match status" value="1"/>
</dbReference>
<dbReference type="Pfam" id="PF13188">
    <property type="entry name" value="PAS_8"/>
    <property type="match status" value="1"/>
</dbReference>
<evidence type="ECO:0000259" key="8">
    <source>
        <dbReference type="PROSITE" id="PS50110"/>
    </source>
</evidence>
<organism evidence="11 12">
    <name type="scientific">Stella humosa</name>
    <dbReference type="NCBI Taxonomy" id="94"/>
    <lineage>
        <taxon>Bacteria</taxon>
        <taxon>Pseudomonadati</taxon>
        <taxon>Pseudomonadota</taxon>
        <taxon>Alphaproteobacteria</taxon>
        <taxon>Rhodospirillales</taxon>
        <taxon>Stellaceae</taxon>
        <taxon>Stella</taxon>
    </lineage>
</organism>
<name>A0A3N1MEK5_9PROT</name>
<dbReference type="Pfam" id="PF13426">
    <property type="entry name" value="PAS_9"/>
    <property type="match status" value="1"/>
</dbReference>
<dbReference type="SUPFAM" id="SSF55785">
    <property type="entry name" value="PYP-like sensor domain (PAS domain)"/>
    <property type="match status" value="6"/>
</dbReference>
<accession>A0A3N1MEK5</accession>
<dbReference type="PANTHER" id="PTHR43304">
    <property type="entry name" value="PHYTOCHROME-LIKE PROTEIN CPH1"/>
    <property type="match status" value="1"/>
</dbReference>
<evidence type="ECO:0000313" key="12">
    <source>
        <dbReference type="Proteomes" id="UP000278222"/>
    </source>
</evidence>
<dbReference type="InterPro" id="IPR003661">
    <property type="entry name" value="HisK_dim/P_dom"/>
</dbReference>
<dbReference type="InterPro" id="IPR000700">
    <property type="entry name" value="PAS-assoc_C"/>
</dbReference>
<dbReference type="Pfam" id="PF08447">
    <property type="entry name" value="PAS_3"/>
    <property type="match status" value="3"/>
</dbReference>
<dbReference type="PROSITE" id="PS50109">
    <property type="entry name" value="HIS_KIN"/>
    <property type="match status" value="1"/>
</dbReference>
<feature type="domain" description="PAC" evidence="10">
    <location>
        <begin position="704"/>
        <end position="756"/>
    </location>
</feature>
<dbReference type="InterPro" id="IPR013655">
    <property type="entry name" value="PAS_fold_3"/>
</dbReference>
<dbReference type="Pfam" id="PF02518">
    <property type="entry name" value="HATPase_c"/>
    <property type="match status" value="1"/>
</dbReference>
<dbReference type="InterPro" id="IPR003594">
    <property type="entry name" value="HATPase_dom"/>
</dbReference>
<dbReference type="NCBIfam" id="TIGR00229">
    <property type="entry name" value="sensory_box"/>
    <property type="match status" value="4"/>
</dbReference>
<evidence type="ECO:0000259" key="7">
    <source>
        <dbReference type="PROSITE" id="PS50109"/>
    </source>
</evidence>
<dbReference type="PRINTS" id="PR00344">
    <property type="entry name" value="BCTRLSENSOR"/>
</dbReference>
<dbReference type="CDD" id="cd00130">
    <property type="entry name" value="PAS"/>
    <property type="match status" value="4"/>
</dbReference>
<sequence length="1134" mass="126696">MKYAPDIFFDQHPDPMWIYSIDTLRFLDVNAAATARYGYSRDEFLAMTIADIRPEEDAPALRLWIDAGLTGLRESGIWRHRLKSGKVIQAAIRSQPVTYQGQPSRLVSTMDVTRLLELEKDRATLLEQQATMRTAQRLLGIGIWKMNLESGALSWSENLYEMYGIAADHFGHRFDSYIGVVHPDDRAMVLAQFEAFAQSTERYFDFRHRISRRDGKVITVKGLGERTQSSVGPILTGVVQDISDQVAAAERLSEATNLVKIAGRTGKLGGWRLDLARWQVEWSEETAAIHDAADIRTLSVDEAVAFYRPEYRDRVRATVGECIDHRKPFDEVWQIVTAVGTVKWVRAIGEPEYLPDGSLKAIHGAFQDMTELEATRERSADLSRRLQETLENISDAFITLDAEWHFTFVNSQAESLLGSERLRLLGRPAWEALGEAARSSFEAECRKVVDSRTATRFVTFYAPTAKWLDVNAYPSTNGIAVYFRDITRSRAQQEQLRLLEAAVSRQNDILLITAADAIDEPAGPKIVYVNDAFVRRTGYTREEAIGRTPRFLQGARTDRHELGRIRAALAQGQPYRGQLVNYAKNGEEFWLELDIVPLADPSGSWTHWVSVERDITDRKRSEESIRISDERFRLLSKVTNDVVWDWNLETGSNWWNDNVKVLFGYEPDDIEPGLESWTGRIHPEDRGRVIDRLNATLQETGESWTDEYRFRHADGHYATVIDRGFIIRGAAGQAVRMVGSMIDVTERRRLDDQLRQAQKLEAVGQLTGGIAHDFNNLLTVILGNTELLSEQLAGQQSLRALADTAVKATERGAELTSRLLSFARRQSLDPKLVDLNALVAGMDDLLGRTLTENIDIQIACGKQLWPTEIDPGQFEVALLNLAINARDAMPAGGRLTIETCNLVLDAAYVHMHGDIVGGDYVMVSVSDTGTGMPPDIALRAFEPFFTTKEVGKGSGLGLSMVYGFLKQSGGHAVLYSEPGQGTSVKLYFQRALSVDPPVLVLPTQKVIVGGHEHILLAEDDPMVRRHLADQLTALGYDVIAAENGPQAVAILETVTDIDLLLTDVIMPGGMDGRELADAARILRPDIRILFSSGYSEAAIVHHGRLNPGTLLLLKPYRRQELAAKVREALDRRPG</sequence>
<dbReference type="Pfam" id="PF08448">
    <property type="entry name" value="PAS_4"/>
    <property type="match status" value="1"/>
</dbReference>
<dbReference type="Gene3D" id="1.10.287.130">
    <property type="match status" value="1"/>
</dbReference>
<evidence type="ECO:0000259" key="9">
    <source>
        <dbReference type="PROSITE" id="PS50112"/>
    </source>
</evidence>
<feature type="domain" description="PAS" evidence="9">
    <location>
        <begin position="628"/>
        <end position="700"/>
    </location>
</feature>
<evidence type="ECO:0000256" key="6">
    <source>
        <dbReference type="PROSITE-ProRule" id="PRU00169"/>
    </source>
</evidence>
<dbReference type="InterPro" id="IPR036097">
    <property type="entry name" value="HisK_dim/P_sf"/>
</dbReference>
<dbReference type="CDD" id="cd18161">
    <property type="entry name" value="REC_hyHK_blue-like"/>
    <property type="match status" value="1"/>
</dbReference>
<feature type="domain" description="Histidine kinase" evidence="7">
    <location>
        <begin position="769"/>
        <end position="992"/>
    </location>
</feature>
<dbReference type="InterPro" id="IPR013656">
    <property type="entry name" value="PAS_4"/>
</dbReference>
<dbReference type="InterPro" id="IPR011006">
    <property type="entry name" value="CheY-like_superfamily"/>
</dbReference>
<dbReference type="InterPro" id="IPR036890">
    <property type="entry name" value="HATPase_C_sf"/>
</dbReference>
<dbReference type="InterPro" id="IPR005467">
    <property type="entry name" value="His_kinase_dom"/>
</dbReference>
<comment type="catalytic activity">
    <reaction evidence="1">
        <text>ATP + protein L-histidine = ADP + protein N-phospho-L-histidine.</text>
        <dbReference type="EC" id="2.7.13.3"/>
    </reaction>
</comment>
<evidence type="ECO:0000256" key="2">
    <source>
        <dbReference type="ARBA" id="ARBA00012438"/>
    </source>
</evidence>
<dbReference type="GO" id="GO:0000155">
    <property type="term" value="F:phosphorelay sensor kinase activity"/>
    <property type="evidence" value="ECO:0007669"/>
    <property type="project" value="InterPro"/>
</dbReference>
<dbReference type="CDD" id="cd16919">
    <property type="entry name" value="HATPase_CckA-like"/>
    <property type="match status" value="1"/>
</dbReference>
<feature type="domain" description="Response regulatory" evidence="8">
    <location>
        <begin position="1013"/>
        <end position="1129"/>
    </location>
</feature>
<dbReference type="PROSITE" id="PS50113">
    <property type="entry name" value="PAC"/>
    <property type="match status" value="2"/>
</dbReference>
<dbReference type="InterPro" id="IPR035965">
    <property type="entry name" value="PAS-like_dom_sf"/>
</dbReference>
<dbReference type="SMART" id="SM00387">
    <property type="entry name" value="HATPase_c"/>
    <property type="match status" value="1"/>
</dbReference>
<evidence type="ECO:0000256" key="5">
    <source>
        <dbReference type="ARBA" id="ARBA00022777"/>
    </source>
</evidence>
<comment type="caution">
    <text evidence="11">The sequence shown here is derived from an EMBL/GenBank/DDBJ whole genome shotgun (WGS) entry which is preliminary data.</text>
</comment>
<dbReference type="SMART" id="SM00086">
    <property type="entry name" value="PAC"/>
    <property type="match status" value="5"/>
</dbReference>
<dbReference type="InterPro" id="IPR052162">
    <property type="entry name" value="Sensor_kinase/Photoreceptor"/>
</dbReference>
<dbReference type="SUPFAM" id="SSF47384">
    <property type="entry name" value="Homodimeric domain of signal transducing histidine kinase"/>
    <property type="match status" value="1"/>
</dbReference>
<dbReference type="SMART" id="SM00388">
    <property type="entry name" value="HisKA"/>
    <property type="match status" value="1"/>
</dbReference>
<feature type="domain" description="PAC" evidence="10">
    <location>
        <begin position="573"/>
        <end position="627"/>
    </location>
</feature>
<dbReference type="AlphaFoldDB" id="A0A3N1MEK5"/>
<evidence type="ECO:0000256" key="3">
    <source>
        <dbReference type="ARBA" id="ARBA00022553"/>
    </source>
</evidence>
<dbReference type="PROSITE" id="PS50110">
    <property type="entry name" value="RESPONSE_REGULATORY"/>
    <property type="match status" value="1"/>
</dbReference>
<evidence type="ECO:0000256" key="1">
    <source>
        <dbReference type="ARBA" id="ARBA00000085"/>
    </source>
</evidence>
<dbReference type="Pfam" id="PF00072">
    <property type="entry name" value="Response_reg"/>
    <property type="match status" value="1"/>
</dbReference>
<evidence type="ECO:0000259" key="10">
    <source>
        <dbReference type="PROSITE" id="PS50113"/>
    </source>
</evidence>
<dbReference type="SMART" id="SM00091">
    <property type="entry name" value="PAS"/>
    <property type="match status" value="5"/>
</dbReference>
<gene>
    <name evidence="11" type="ORF">EDC65_0327</name>
</gene>
<feature type="modified residue" description="4-aspartylphosphate" evidence="6">
    <location>
        <position position="1063"/>
    </location>
</feature>
<dbReference type="InterPro" id="IPR001789">
    <property type="entry name" value="Sig_transdc_resp-reg_receiver"/>
</dbReference>
<dbReference type="Pfam" id="PF00512">
    <property type="entry name" value="HisKA"/>
    <property type="match status" value="1"/>
</dbReference>
<dbReference type="Gene3D" id="3.30.565.10">
    <property type="entry name" value="Histidine kinase-like ATPase, C-terminal domain"/>
    <property type="match status" value="1"/>
</dbReference>
<dbReference type="SMART" id="SM00448">
    <property type="entry name" value="REC"/>
    <property type="match status" value="1"/>
</dbReference>
<proteinExistence type="predicted"/>
<feature type="domain" description="PAS" evidence="9">
    <location>
        <begin position="382"/>
        <end position="452"/>
    </location>
</feature>
<keyword evidence="5" id="KW-0418">Kinase</keyword>
<feature type="domain" description="PAS" evidence="9">
    <location>
        <begin position="523"/>
        <end position="548"/>
    </location>
</feature>
<keyword evidence="3 6" id="KW-0597">Phosphoprotein</keyword>
<dbReference type="Proteomes" id="UP000278222">
    <property type="component" value="Unassembled WGS sequence"/>
</dbReference>
<evidence type="ECO:0000313" key="11">
    <source>
        <dbReference type="EMBL" id="ROQ01150.1"/>
    </source>
</evidence>
<dbReference type="SUPFAM" id="SSF52172">
    <property type="entry name" value="CheY-like"/>
    <property type="match status" value="1"/>
</dbReference>
<dbReference type="InterPro" id="IPR004358">
    <property type="entry name" value="Sig_transdc_His_kin-like_C"/>
</dbReference>
<dbReference type="CDD" id="cd00082">
    <property type="entry name" value="HisKA"/>
    <property type="match status" value="1"/>
</dbReference>
<dbReference type="InterPro" id="IPR000014">
    <property type="entry name" value="PAS"/>
</dbReference>
<protein>
    <recommendedName>
        <fullName evidence="2">histidine kinase</fullName>
        <ecNumber evidence="2">2.7.13.3</ecNumber>
    </recommendedName>
</protein>
<dbReference type="Gene3D" id="3.30.450.20">
    <property type="entry name" value="PAS domain"/>
    <property type="match status" value="6"/>
</dbReference>
<dbReference type="EC" id="2.7.13.3" evidence="2"/>
<keyword evidence="4" id="KW-0808">Transferase</keyword>